<keyword evidence="3" id="KW-1185">Reference proteome</keyword>
<dbReference type="Proteomes" id="UP000291981">
    <property type="component" value="Unassembled WGS sequence"/>
</dbReference>
<dbReference type="EMBL" id="SGIU01000001">
    <property type="protein sequence ID" value="TAI48421.1"/>
    <property type="molecule type" value="Genomic_DNA"/>
</dbReference>
<dbReference type="AlphaFoldDB" id="A0A4Q8QDG5"/>
<keyword evidence="1" id="KW-1133">Transmembrane helix</keyword>
<reference evidence="2 3" key="1">
    <citation type="submission" date="2019-02" db="EMBL/GenBank/DDBJ databases">
        <title>Draft genome sequence of Muricauda sp. 176CP4-71.</title>
        <authorList>
            <person name="Park J.-S."/>
        </authorList>
    </citation>
    <scope>NUCLEOTIDE SEQUENCE [LARGE SCALE GENOMIC DNA]</scope>
    <source>
        <strain evidence="2 3">176CP4-71</strain>
    </source>
</reference>
<feature type="transmembrane region" description="Helical" evidence="1">
    <location>
        <begin position="12"/>
        <end position="32"/>
    </location>
</feature>
<evidence type="ECO:0000256" key="1">
    <source>
        <dbReference type="SAM" id="Phobius"/>
    </source>
</evidence>
<evidence type="ECO:0000313" key="3">
    <source>
        <dbReference type="Proteomes" id="UP000291981"/>
    </source>
</evidence>
<gene>
    <name evidence="2" type="ORF">EW142_01035</name>
</gene>
<evidence type="ECO:0000313" key="2">
    <source>
        <dbReference type="EMBL" id="TAI48421.1"/>
    </source>
</evidence>
<feature type="transmembrane region" description="Helical" evidence="1">
    <location>
        <begin position="102"/>
        <end position="119"/>
    </location>
</feature>
<feature type="transmembrane region" description="Helical" evidence="1">
    <location>
        <begin position="150"/>
        <end position="170"/>
    </location>
</feature>
<protein>
    <recommendedName>
        <fullName evidence="4">DUF998 domain-containing protein</fullName>
    </recommendedName>
</protein>
<name>A0A4Q8QDG5_9FLAO</name>
<proteinExistence type="predicted"/>
<feature type="transmembrane region" description="Helical" evidence="1">
    <location>
        <begin position="182"/>
        <end position="206"/>
    </location>
</feature>
<dbReference type="OrthoDB" id="7067097at2"/>
<organism evidence="2 3">
    <name type="scientific">Flagellimonas allohymeniacidonis</name>
    <dbReference type="NCBI Taxonomy" id="2517819"/>
    <lineage>
        <taxon>Bacteria</taxon>
        <taxon>Pseudomonadati</taxon>
        <taxon>Bacteroidota</taxon>
        <taxon>Flavobacteriia</taxon>
        <taxon>Flavobacteriales</taxon>
        <taxon>Flavobacteriaceae</taxon>
        <taxon>Flagellimonas</taxon>
    </lineage>
</organism>
<comment type="caution">
    <text evidence="2">The sequence shown here is derived from an EMBL/GenBank/DDBJ whole genome shotgun (WGS) entry which is preliminary data.</text>
</comment>
<feature type="transmembrane region" description="Helical" evidence="1">
    <location>
        <begin position="125"/>
        <end position="143"/>
    </location>
</feature>
<accession>A0A4Q8QDG5</accession>
<evidence type="ECO:0008006" key="4">
    <source>
        <dbReference type="Google" id="ProtNLM"/>
    </source>
</evidence>
<keyword evidence="1" id="KW-0472">Membrane</keyword>
<sequence length="214" mass="24165">MVRTPKTQALVLAPLLGIGLFLFFYGLAALTYPGGSNFDANQLGFDMKSNYLCDLLDTNTPNGLPNPARSYARLSLLVLCSSLILLWYDLPKLFKLKSINLSIMRTTSILSLGLTLFLAAGNHDVILRIAGLLGVMALISLFIELFKARYYALFVFGIWCLLIFVLNYLIYETGFSIVALPIIQKITFLSFLLWFAFLNITLFRVIKRRSNDWK</sequence>
<keyword evidence="1" id="KW-0812">Transmembrane</keyword>
<feature type="transmembrane region" description="Helical" evidence="1">
    <location>
        <begin position="71"/>
        <end position="90"/>
    </location>
</feature>